<feature type="non-terminal residue" evidence="1">
    <location>
        <position position="1"/>
    </location>
</feature>
<protein>
    <submittedName>
        <fullName evidence="1">Uncharacterized protein</fullName>
    </submittedName>
</protein>
<sequence length="155" mass="17481">SGSPGTTQEPADIPDRPDEVTNIYADVTHDTIEPPRPPTLRCKFYVDDGQVRDNDSPTTGAIQLMWVRWAYAQYGFPSDGVKTTGNFHIKKEVILGLWEGSRRDKALQHLCEAKDYPWKQFLGYLWDPETDSIAQIFPDLQDAEKEALGHGTCLT</sequence>
<dbReference type="OrthoDB" id="5986643at2759"/>
<name>A0A7J6KKE3_PERCH</name>
<accession>A0A7J6KKE3</accession>
<feature type="non-terminal residue" evidence="1">
    <location>
        <position position="155"/>
    </location>
</feature>
<proteinExistence type="predicted"/>
<dbReference type="Proteomes" id="UP000591131">
    <property type="component" value="Unassembled WGS sequence"/>
</dbReference>
<evidence type="ECO:0000313" key="1">
    <source>
        <dbReference type="EMBL" id="KAF4647588.1"/>
    </source>
</evidence>
<gene>
    <name evidence="1" type="ORF">FOL47_004417</name>
</gene>
<dbReference type="AlphaFoldDB" id="A0A7J6KKE3"/>
<organism evidence="1 2">
    <name type="scientific">Perkinsus chesapeaki</name>
    <name type="common">Clam parasite</name>
    <name type="synonym">Perkinsus andrewsi</name>
    <dbReference type="NCBI Taxonomy" id="330153"/>
    <lineage>
        <taxon>Eukaryota</taxon>
        <taxon>Sar</taxon>
        <taxon>Alveolata</taxon>
        <taxon>Perkinsozoa</taxon>
        <taxon>Perkinsea</taxon>
        <taxon>Perkinsida</taxon>
        <taxon>Perkinsidae</taxon>
        <taxon>Perkinsus</taxon>
    </lineage>
</organism>
<reference evidence="1 2" key="1">
    <citation type="submission" date="2020-04" db="EMBL/GenBank/DDBJ databases">
        <title>Perkinsus chesapeaki whole genome sequence.</title>
        <authorList>
            <person name="Bogema D.R."/>
        </authorList>
    </citation>
    <scope>NUCLEOTIDE SEQUENCE [LARGE SCALE GENOMIC DNA]</scope>
    <source>
        <strain evidence="1">ATCC PRA-425</strain>
    </source>
</reference>
<dbReference type="EMBL" id="JAAPAO010002506">
    <property type="protein sequence ID" value="KAF4647588.1"/>
    <property type="molecule type" value="Genomic_DNA"/>
</dbReference>
<keyword evidence="2" id="KW-1185">Reference proteome</keyword>
<comment type="caution">
    <text evidence="1">The sequence shown here is derived from an EMBL/GenBank/DDBJ whole genome shotgun (WGS) entry which is preliminary data.</text>
</comment>
<evidence type="ECO:0000313" key="2">
    <source>
        <dbReference type="Proteomes" id="UP000591131"/>
    </source>
</evidence>